<proteinExistence type="predicted"/>
<dbReference type="PANTHER" id="PTHR37540:SF5">
    <property type="entry name" value="TRANSCRIPTION FACTOR DOMAIN-CONTAINING PROTEIN"/>
    <property type="match status" value="1"/>
</dbReference>
<evidence type="ECO:0000313" key="2">
    <source>
        <dbReference type="Proteomes" id="UP000182658"/>
    </source>
</evidence>
<dbReference type="AlphaFoldDB" id="A0A1J7ICT8"/>
<dbReference type="STRING" id="1408157.A0A1J7ICT8"/>
<dbReference type="InParanoid" id="A0A1J7ICT8"/>
<evidence type="ECO:0008006" key="3">
    <source>
        <dbReference type="Google" id="ProtNLM"/>
    </source>
</evidence>
<gene>
    <name evidence="1" type="ORF">CONLIGDRAFT_636319</name>
</gene>
<dbReference type="OrthoDB" id="4158087at2759"/>
<organism evidence="1 2">
    <name type="scientific">Coniochaeta ligniaria NRRL 30616</name>
    <dbReference type="NCBI Taxonomy" id="1408157"/>
    <lineage>
        <taxon>Eukaryota</taxon>
        <taxon>Fungi</taxon>
        <taxon>Dikarya</taxon>
        <taxon>Ascomycota</taxon>
        <taxon>Pezizomycotina</taxon>
        <taxon>Sordariomycetes</taxon>
        <taxon>Sordariomycetidae</taxon>
        <taxon>Coniochaetales</taxon>
        <taxon>Coniochaetaceae</taxon>
        <taxon>Coniochaeta</taxon>
    </lineage>
</organism>
<dbReference type="PANTHER" id="PTHR37540">
    <property type="entry name" value="TRANSCRIPTION FACTOR (ACR-2), PUTATIVE-RELATED-RELATED"/>
    <property type="match status" value="1"/>
</dbReference>
<keyword evidence="2" id="KW-1185">Reference proteome</keyword>
<accession>A0A1J7ICT8</accession>
<reference evidence="1 2" key="1">
    <citation type="submission" date="2016-10" db="EMBL/GenBank/DDBJ databases">
        <title>Draft genome sequence of Coniochaeta ligniaria NRRL30616, a lignocellulolytic fungus for bioabatement of inhibitors in plant biomass hydrolysates.</title>
        <authorList>
            <consortium name="DOE Joint Genome Institute"/>
            <person name="Jimenez D.J."/>
            <person name="Hector R.E."/>
            <person name="Riley R."/>
            <person name="Sun H."/>
            <person name="Grigoriev I.V."/>
            <person name="Van Elsas J.D."/>
            <person name="Nichols N.N."/>
        </authorList>
    </citation>
    <scope>NUCLEOTIDE SEQUENCE [LARGE SCALE GENOMIC DNA]</scope>
    <source>
        <strain evidence="1 2">NRRL 30616</strain>
    </source>
</reference>
<dbReference type="EMBL" id="KV875102">
    <property type="protein sequence ID" value="OIW25245.1"/>
    <property type="molecule type" value="Genomic_DNA"/>
</dbReference>
<evidence type="ECO:0000313" key="1">
    <source>
        <dbReference type="EMBL" id="OIW25245.1"/>
    </source>
</evidence>
<sequence length="361" mass="40863">MVKVMYPIECCVDLAAENQRWHDDLAHDPPYAQSVFEIARVHFDIVRSRDQQLQKLVHMSNSLGPLRKQLASSDVVVTDSMVFVVVALALVSEAFDELDDALMHLRGLHTMIKLRGGLAALAHKRSLQIKCCRVDLALTMRTGEKPLLFSVDSLMWKPYLADTAKTPMVPWHTLVDNPDIRLVNVWLDLRDFIISVNLAHQTKRKISPVLFQEVLISVQYRLHNLAYSSHDRQETLRLAMVALSASLFLGVHSLHSRPMHCKRLEGALGASLRAFDETGGKAYLELNLWLIFLGKMSGLDLPEDRPCLEQNLLKTTRALRLTTWVEVRLVLKGFLWVDIFHDDAGERIFISAKSAEITSPG</sequence>
<name>A0A1J7ICT8_9PEZI</name>
<protein>
    <recommendedName>
        <fullName evidence="3">Transcription factor domain-containing protein</fullName>
    </recommendedName>
</protein>
<dbReference type="Proteomes" id="UP000182658">
    <property type="component" value="Unassembled WGS sequence"/>
</dbReference>